<evidence type="ECO:0000313" key="1">
    <source>
        <dbReference type="EMBL" id="KAF5848079.1"/>
    </source>
</evidence>
<comment type="caution">
    <text evidence="1">The sequence shown here is derived from an EMBL/GenBank/DDBJ whole genome shotgun (WGS) entry which is preliminary data.</text>
</comment>
<organism evidence="1 2">
    <name type="scientific">Cochliobolus sativus</name>
    <name type="common">Common root rot and spot blotch fungus</name>
    <name type="synonym">Bipolaris sorokiniana</name>
    <dbReference type="NCBI Taxonomy" id="45130"/>
    <lineage>
        <taxon>Eukaryota</taxon>
        <taxon>Fungi</taxon>
        <taxon>Dikarya</taxon>
        <taxon>Ascomycota</taxon>
        <taxon>Pezizomycotina</taxon>
        <taxon>Dothideomycetes</taxon>
        <taxon>Pleosporomycetidae</taxon>
        <taxon>Pleosporales</taxon>
        <taxon>Pleosporineae</taxon>
        <taxon>Pleosporaceae</taxon>
        <taxon>Bipolaris</taxon>
    </lineage>
</organism>
<sequence>MPRRLRAPAMFDVYFPAQSRCWHKPGPGEGGCGEAEEEHCRAGVFHVASSSCGRPQHIMHIDMETSVGRCVHGVYMARRGMVLQKWIPTAGQYQRPLAAWGMDHHGSLSGGRPRAARAVAVAVALSSPPMPLCRTAWPCQAQPDDAVNKSNNTMAAAATSMSAVQCSAIGIIV</sequence>
<name>A0A8H5ZFZ3_COCSA</name>
<evidence type="ECO:0000313" key="2">
    <source>
        <dbReference type="Proteomes" id="UP000624244"/>
    </source>
</evidence>
<dbReference type="AlphaFoldDB" id="A0A8H5ZFZ3"/>
<dbReference type="Proteomes" id="UP000624244">
    <property type="component" value="Unassembled WGS sequence"/>
</dbReference>
<gene>
    <name evidence="1" type="ORF">GGP41_009271</name>
</gene>
<reference evidence="1" key="1">
    <citation type="submission" date="2019-11" db="EMBL/GenBank/DDBJ databases">
        <title>Bipolaris sorokiniana Genome sequencing.</title>
        <authorList>
            <person name="Wang H."/>
        </authorList>
    </citation>
    <scope>NUCLEOTIDE SEQUENCE</scope>
</reference>
<protein>
    <submittedName>
        <fullName evidence="1">Uncharacterized protein</fullName>
    </submittedName>
</protein>
<accession>A0A8H5ZFZ3</accession>
<proteinExistence type="predicted"/>
<dbReference type="EMBL" id="WNKQ01000012">
    <property type="protein sequence ID" value="KAF5848079.1"/>
    <property type="molecule type" value="Genomic_DNA"/>
</dbReference>